<dbReference type="AlphaFoldDB" id="A0A7S2ZS58"/>
<dbReference type="Gene3D" id="1.20.1280.50">
    <property type="match status" value="1"/>
</dbReference>
<proteinExistence type="predicted"/>
<sequence length="361" mass="41433">MDNRFLLSTAVGCGLDGISDVPDELGPKACRPVLRDIACGADDNEEAGGDSVACLEADIRRLLDNVSVIEDGGGWSASFMRDHLRTVLARSTSLARSDLEAGALEKCTDGLDSFPESVWGRILRHLDGKDLVTLSLTSKTWHKRCDDPKVWMHLCLRRCRSLRNDNALWVMLNRTSLTDNRWRSLYPSLVKSPPWTFSLHKPGKFVCTLKAICVRNWVVEEESLPSSLLVKRRFDQCYLDKFCKPETCTLYFEPESENDVGYNNFVKYLTDRKRYVLSRKTREERWTSAFADDKGQRQWRNMLTVSPFFLKLVSSRNTFLSHCAFYYTRRTKQSRACSHGGTLFRLHTSLHTSEKEPQLPW</sequence>
<dbReference type="InterPro" id="IPR036047">
    <property type="entry name" value="F-box-like_dom_sf"/>
</dbReference>
<dbReference type="SMART" id="SM00256">
    <property type="entry name" value="FBOX"/>
    <property type="match status" value="1"/>
</dbReference>
<reference evidence="2" key="1">
    <citation type="submission" date="2021-01" db="EMBL/GenBank/DDBJ databases">
        <authorList>
            <person name="Corre E."/>
            <person name="Pelletier E."/>
            <person name="Niang G."/>
            <person name="Scheremetjew M."/>
            <person name="Finn R."/>
            <person name="Kale V."/>
            <person name="Holt S."/>
            <person name="Cochrane G."/>
            <person name="Meng A."/>
            <person name="Brown T."/>
            <person name="Cohen L."/>
        </authorList>
    </citation>
    <scope>NUCLEOTIDE SEQUENCE</scope>
    <source>
        <strain evidence="2">CCMP 769</strain>
    </source>
</reference>
<organism evidence="2">
    <name type="scientific">Rhodosorus marinus</name>
    <dbReference type="NCBI Taxonomy" id="101924"/>
    <lineage>
        <taxon>Eukaryota</taxon>
        <taxon>Rhodophyta</taxon>
        <taxon>Stylonematophyceae</taxon>
        <taxon>Stylonematales</taxon>
        <taxon>Stylonemataceae</taxon>
        <taxon>Rhodosorus</taxon>
    </lineage>
</organism>
<dbReference type="Pfam" id="PF12937">
    <property type="entry name" value="F-box-like"/>
    <property type="match status" value="1"/>
</dbReference>
<feature type="domain" description="F-box" evidence="1">
    <location>
        <begin position="108"/>
        <end position="154"/>
    </location>
</feature>
<dbReference type="CDD" id="cd09917">
    <property type="entry name" value="F-box_SF"/>
    <property type="match status" value="1"/>
</dbReference>
<evidence type="ECO:0000259" key="1">
    <source>
        <dbReference type="PROSITE" id="PS50181"/>
    </source>
</evidence>
<dbReference type="PROSITE" id="PS50181">
    <property type="entry name" value="FBOX"/>
    <property type="match status" value="1"/>
</dbReference>
<evidence type="ECO:0000313" key="2">
    <source>
        <dbReference type="EMBL" id="CAE0047970.1"/>
    </source>
</evidence>
<dbReference type="EMBL" id="HBHW01020535">
    <property type="protein sequence ID" value="CAE0047970.1"/>
    <property type="molecule type" value="Transcribed_RNA"/>
</dbReference>
<dbReference type="SUPFAM" id="SSF81383">
    <property type="entry name" value="F-box domain"/>
    <property type="match status" value="1"/>
</dbReference>
<name>A0A7S2ZS58_9RHOD</name>
<gene>
    <name evidence="2" type="ORF">RMAR00112_LOCUS15957</name>
</gene>
<accession>A0A7S2ZS58</accession>
<protein>
    <recommendedName>
        <fullName evidence="1">F-box domain-containing protein</fullName>
    </recommendedName>
</protein>
<dbReference type="InterPro" id="IPR001810">
    <property type="entry name" value="F-box_dom"/>
</dbReference>